<name>A0ABT9Y9X7_9FIRM</name>
<comment type="caution">
    <text evidence="11">The sequence shown here is derived from an EMBL/GenBank/DDBJ whole genome shotgun (WGS) entry which is preliminary data.</text>
</comment>
<keyword evidence="12" id="KW-1185">Reference proteome</keyword>
<accession>A0ABT9Y9X7</accession>
<comment type="subcellular location">
    <subcellularLocation>
        <location evidence="1">Cell inner membrane</location>
        <topology evidence="1">Multi-pass membrane protein</topology>
    </subcellularLocation>
    <subcellularLocation>
        <location evidence="9">Cell membrane</location>
        <topology evidence="9">Multi-pass membrane protein</topology>
    </subcellularLocation>
</comment>
<keyword evidence="7 10" id="KW-1133">Transmembrane helix</keyword>
<comment type="subunit">
    <text evidence="2">Forms a complex with MdtJ.</text>
</comment>
<dbReference type="PANTHER" id="PTHR30561">
    <property type="entry name" value="SMR FAMILY PROTON-DEPENDENT DRUG EFFLUX TRANSPORTER SUGE"/>
    <property type="match status" value="1"/>
</dbReference>
<keyword evidence="8 10" id="KW-0472">Membrane</keyword>
<sequence>MDIAANILLKNSAGFKRKLYGFFAVICIFTAFFLLAQAVKTMDISIAYALWGAAGMLITGILDVMFYHVKLKSSALLGLLCMIIGIVIIQTMD</sequence>
<evidence type="ECO:0000256" key="7">
    <source>
        <dbReference type="ARBA" id="ARBA00022989"/>
    </source>
</evidence>
<dbReference type="InterPro" id="IPR037185">
    <property type="entry name" value="EmrE-like"/>
</dbReference>
<dbReference type="Pfam" id="PF00893">
    <property type="entry name" value="Multi_Drug_Res"/>
    <property type="match status" value="1"/>
</dbReference>
<organism evidence="11 12">
    <name type="scientific">Pectinatus haikarae</name>
    <dbReference type="NCBI Taxonomy" id="349096"/>
    <lineage>
        <taxon>Bacteria</taxon>
        <taxon>Bacillati</taxon>
        <taxon>Bacillota</taxon>
        <taxon>Negativicutes</taxon>
        <taxon>Selenomonadales</taxon>
        <taxon>Selenomonadaceae</taxon>
        <taxon>Pectinatus</taxon>
    </lineage>
</organism>
<evidence type="ECO:0000313" key="11">
    <source>
        <dbReference type="EMBL" id="MDQ0204534.1"/>
    </source>
</evidence>
<evidence type="ECO:0000256" key="10">
    <source>
        <dbReference type="SAM" id="Phobius"/>
    </source>
</evidence>
<proteinExistence type="inferred from homology"/>
<dbReference type="SUPFAM" id="SSF103481">
    <property type="entry name" value="Multidrug resistance efflux transporter EmrE"/>
    <property type="match status" value="1"/>
</dbReference>
<dbReference type="Proteomes" id="UP001239167">
    <property type="component" value="Unassembled WGS sequence"/>
</dbReference>
<reference evidence="11 12" key="1">
    <citation type="submission" date="2023-07" db="EMBL/GenBank/DDBJ databases">
        <title>Genomic Encyclopedia of Type Strains, Phase IV (KMG-IV): sequencing the most valuable type-strain genomes for metagenomic binning, comparative biology and taxonomic classification.</title>
        <authorList>
            <person name="Goeker M."/>
        </authorList>
    </citation>
    <scope>NUCLEOTIDE SEQUENCE [LARGE SCALE GENOMIC DNA]</scope>
    <source>
        <strain evidence="11 12">DSM 16980</strain>
    </source>
</reference>
<keyword evidence="5" id="KW-0997">Cell inner membrane</keyword>
<keyword evidence="4" id="KW-1003">Cell membrane</keyword>
<dbReference type="InterPro" id="IPR045324">
    <property type="entry name" value="Small_multidrug_res"/>
</dbReference>
<evidence type="ECO:0000256" key="4">
    <source>
        <dbReference type="ARBA" id="ARBA00022475"/>
    </source>
</evidence>
<dbReference type="EMBL" id="JAUSUE010000017">
    <property type="protein sequence ID" value="MDQ0204534.1"/>
    <property type="molecule type" value="Genomic_DNA"/>
</dbReference>
<evidence type="ECO:0000256" key="3">
    <source>
        <dbReference type="ARBA" id="ARBA00021114"/>
    </source>
</evidence>
<dbReference type="PANTHER" id="PTHR30561:SF6">
    <property type="entry name" value="SPERMIDINE EXPORT PROTEIN MDTI"/>
    <property type="match status" value="1"/>
</dbReference>
<comment type="similarity">
    <text evidence="9">Belongs to the drug/metabolite transporter (DMT) superfamily. Small multidrug resistance (SMR) (TC 2.A.7.1) family.</text>
</comment>
<evidence type="ECO:0000256" key="6">
    <source>
        <dbReference type="ARBA" id="ARBA00022692"/>
    </source>
</evidence>
<protein>
    <recommendedName>
        <fullName evidence="3">Spermidine export protein MdtI</fullName>
    </recommendedName>
</protein>
<feature type="transmembrane region" description="Helical" evidence="10">
    <location>
        <begin position="19"/>
        <end position="39"/>
    </location>
</feature>
<evidence type="ECO:0000256" key="9">
    <source>
        <dbReference type="RuleBase" id="RU003942"/>
    </source>
</evidence>
<gene>
    <name evidence="11" type="ORF">J2S01_002262</name>
</gene>
<dbReference type="Gene3D" id="1.10.3730.20">
    <property type="match status" value="1"/>
</dbReference>
<evidence type="ECO:0000256" key="8">
    <source>
        <dbReference type="ARBA" id="ARBA00023136"/>
    </source>
</evidence>
<evidence type="ECO:0000256" key="5">
    <source>
        <dbReference type="ARBA" id="ARBA00022519"/>
    </source>
</evidence>
<dbReference type="InterPro" id="IPR000390">
    <property type="entry name" value="Small_drug/metabolite_transptr"/>
</dbReference>
<keyword evidence="6 9" id="KW-0812">Transmembrane</keyword>
<evidence type="ECO:0000256" key="1">
    <source>
        <dbReference type="ARBA" id="ARBA00004429"/>
    </source>
</evidence>
<feature type="transmembrane region" description="Helical" evidence="10">
    <location>
        <begin position="45"/>
        <end position="67"/>
    </location>
</feature>
<evidence type="ECO:0000313" key="12">
    <source>
        <dbReference type="Proteomes" id="UP001239167"/>
    </source>
</evidence>
<evidence type="ECO:0000256" key="2">
    <source>
        <dbReference type="ARBA" id="ARBA00011359"/>
    </source>
</evidence>
<feature type="transmembrane region" description="Helical" evidence="10">
    <location>
        <begin position="74"/>
        <end position="92"/>
    </location>
</feature>